<organism evidence="1 2">
    <name type="scientific">Thioclava kandeliae</name>
    <dbReference type="NCBI Taxonomy" id="3070818"/>
    <lineage>
        <taxon>Bacteria</taxon>
        <taxon>Pseudomonadati</taxon>
        <taxon>Pseudomonadota</taxon>
        <taxon>Alphaproteobacteria</taxon>
        <taxon>Rhodobacterales</taxon>
        <taxon>Paracoccaceae</taxon>
        <taxon>Thioclava</taxon>
    </lineage>
</organism>
<sequence length="204" mass="21648">MRDLPAGFVAALQAAPEQGIAPVWFVTIEATDRDTGETVAFSFWTGSYDLPISVPRPDGSIVARTHIGGCGLAVGDITFAADLTDNAFTIGLSQIADASQALFRGHNYKGVPVEVHLGLRSGGGMASMPVLMVAGILDEAPLGTPPVGGEGSITLSIRSEIMTMLQQINPAKSSDQHQKRRASGDRFAEYASIIPSRELKFYEK</sequence>
<dbReference type="Proteomes" id="UP001438953">
    <property type="component" value="Unassembled WGS sequence"/>
</dbReference>
<gene>
    <name evidence="1" type="ORF">VSX56_07320</name>
</gene>
<name>A0ABV1SF96_9RHOB</name>
<protein>
    <submittedName>
        <fullName evidence="1">Uncharacterized protein</fullName>
    </submittedName>
</protein>
<comment type="caution">
    <text evidence="1">The sequence shown here is derived from an EMBL/GenBank/DDBJ whole genome shotgun (WGS) entry which is preliminary data.</text>
</comment>
<evidence type="ECO:0000313" key="2">
    <source>
        <dbReference type="Proteomes" id="UP001438953"/>
    </source>
</evidence>
<dbReference type="RefSeq" id="WP_350936014.1">
    <property type="nucleotide sequence ID" value="NZ_JAYWLC010000004.1"/>
</dbReference>
<keyword evidence="2" id="KW-1185">Reference proteome</keyword>
<accession>A0ABV1SF96</accession>
<reference evidence="1 2" key="1">
    <citation type="submission" date="2024-06" db="EMBL/GenBank/DDBJ databases">
        <title>Thioclava kandeliae sp. nov. from a rhizosphere soil sample of Kandelia candel in a mangrove.</title>
        <authorList>
            <person name="Mu T."/>
        </authorList>
    </citation>
    <scope>NUCLEOTIDE SEQUENCE [LARGE SCALE GENOMIC DNA]</scope>
    <source>
        <strain evidence="1 2">CPCC 100088</strain>
    </source>
</reference>
<proteinExistence type="predicted"/>
<dbReference type="EMBL" id="JAYWLC010000004">
    <property type="protein sequence ID" value="MER5171583.1"/>
    <property type="molecule type" value="Genomic_DNA"/>
</dbReference>
<evidence type="ECO:0000313" key="1">
    <source>
        <dbReference type="EMBL" id="MER5171583.1"/>
    </source>
</evidence>